<feature type="transmembrane region" description="Helical" evidence="2">
    <location>
        <begin position="321"/>
        <end position="343"/>
    </location>
</feature>
<organism evidence="4 5">
    <name type="scientific">Wenjunlia tyrosinilytica</name>
    <dbReference type="NCBI Taxonomy" id="1544741"/>
    <lineage>
        <taxon>Bacteria</taxon>
        <taxon>Bacillati</taxon>
        <taxon>Actinomycetota</taxon>
        <taxon>Actinomycetes</taxon>
        <taxon>Kitasatosporales</taxon>
        <taxon>Streptomycetaceae</taxon>
        <taxon>Wenjunlia</taxon>
    </lineage>
</organism>
<feature type="transmembrane region" description="Helical" evidence="2">
    <location>
        <begin position="97"/>
        <end position="116"/>
    </location>
</feature>
<evidence type="ECO:0000256" key="1">
    <source>
        <dbReference type="SAM" id="MobiDB-lite"/>
    </source>
</evidence>
<keyword evidence="5" id="KW-1185">Reference proteome</keyword>
<feature type="transmembrane region" description="Helical" evidence="2">
    <location>
        <begin position="210"/>
        <end position="229"/>
    </location>
</feature>
<feature type="transmembrane region" description="Helical" evidence="2">
    <location>
        <begin position="280"/>
        <end position="301"/>
    </location>
</feature>
<evidence type="ECO:0000313" key="5">
    <source>
        <dbReference type="Proteomes" id="UP000641932"/>
    </source>
</evidence>
<accession>A0A917ZF78</accession>
<feature type="transmembrane region" description="Helical" evidence="2">
    <location>
        <begin position="254"/>
        <end position="275"/>
    </location>
</feature>
<comment type="caution">
    <text evidence="4">The sequence shown here is derived from an EMBL/GenBank/DDBJ whole genome shotgun (WGS) entry which is preliminary data.</text>
</comment>
<dbReference type="EMBL" id="BMMS01000001">
    <property type="protein sequence ID" value="GGO80869.1"/>
    <property type="molecule type" value="Genomic_DNA"/>
</dbReference>
<dbReference type="PANTHER" id="PTHR37312:SF1">
    <property type="entry name" value="MEMBRANE-BOUND ACYLTRANSFERASE YKRP-RELATED"/>
    <property type="match status" value="1"/>
</dbReference>
<reference evidence="4" key="1">
    <citation type="journal article" date="2014" name="Int. J. Syst. Evol. Microbiol.">
        <title>Complete genome sequence of Corynebacterium casei LMG S-19264T (=DSM 44701T), isolated from a smear-ripened cheese.</title>
        <authorList>
            <consortium name="US DOE Joint Genome Institute (JGI-PGF)"/>
            <person name="Walter F."/>
            <person name="Albersmeier A."/>
            <person name="Kalinowski J."/>
            <person name="Ruckert C."/>
        </authorList>
    </citation>
    <scope>NUCLEOTIDE SEQUENCE</scope>
    <source>
        <strain evidence="4">CGMCC 4.7201</strain>
    </source>
</reference>
<dbReference type="Proteomes" id="UP000641932">
    <property type="component" value="Unassembled WGS sequence"/>
</dbReference>
<protein>
    <submittedName>
        <fullName evidence="4">Membrane protein</fullName>
    </submittedName>
</protein>
<dbReference type="GO" id="GO:0016747">
    <property type="term" value="F:acyltransferase activity, transferring groups other than amino-acyl groups"/>
    <property type="evidence" value="ECO:0007669"/>
    <property type="project" value="InterPro"/>
</dbReference>
<dbReference type="RefSeq" id="WP_189129646.1">
    <property type="nucleotide sequence ID" value="NZ_BMMS01000001.1"/>
</dbReference>
<keyword evidence="2" id="KW-0812">Transmembrane</keyword>
<dbReference type="PANTHER" id="PTHR37312">
    <property type="entry name" value="MEMBRANE-BOUND ACYLTRANSFERASE YKRP-RELATED"/>
    <property type="match status" value="1"/>
</dbReference>
<feature type="region of interest" description="Disordered" evidence="1">
    <location>
        <begin position="1"/>
        <end position="28"/>
    </location>
</feature>
<evidence type="ECO:0000259" key="3">
    <source>
        <dbReference type="Pfam" id="PF01757"/>
    </source>
</evidence>
<evidence type="ECO:0000256" key="2">
    <source>
        <dbReference type="SAM" id="Phobius"/>
    </source>
</evidence>
<sequence length="363" mass="41058">MIPLQTWPAGAEKAAHAKDSQEGQAKPAPQREHFFDNAKFFAIVLVVIAHSWEPLIDSSRTTRALYMVVYAFHMPAFIIISGYFSRTFDSRADRLQRLLTGVVVPYLVFETAYSLFKRVAGGDPTHPVSLIDPWYLTWFLIALFIWRLTAPIWRIVRWPVPVALAVAALAGTSKIGDDLDLQRVLQFMPFFVLGLCLQPKHFAMVRSWNVRLLAVPFFAVVTAFAYWAAPRMAMDWFYHRESAEELGVSTPVPLVMTLAMFACSLVLVAGFFSWVPGRRLWVTGMGATTLYVYLLHGFLVKGAEYGHWYDNSFVHTPKGEVVVTLVAAAVAVVLGTAPFRVLFRPVVEPGMDWAFRVRKRQKR</sequence>
<gene>
    <name evidence="4" type="ORF">GCM10012280_03800</name>
</gene>
<feature type="domain" description="Acyltransferase 3" evidence="3">
    <location>
        <begin position="33"/>
        <end position="334"/>
    </location>
</feature>
<dbReference type="InterPro" id="IPR002656">
    <property type="entry name" value="Acyl_transf_3_dom"/>
</dbReference>
<keyword evidence="2" id="KW-0472">Membrane</keyword>
<proteinExistence type="predicted"/>
<feature type="transmembrane region" description="Helical" evidence="2">
    <location>
        <begin position="128"/>
        <end position="146"/>
    </location>
</feature>
<dbReference type="AlphaFoldDB" id="A0A917ZF78"/>
<dbReference type="Pfam" id="PF01757">
    <property type="entry name" value="Acyl_transf_3"/>
    <property type="match status" value="1"/>
</dbReference>
<dbReference type="InterPro" id="IPR052734">
    <property type="entry name" value="Nod_factor_acetyltransferase"/>
</dbReference>
<name>A0A917ZF78_9ACTN</name>
<keyword evidence="2" id="KW-1133">Transmembrane helix</keyword>
<feature type="transmembrane region" description="Helical" evidence="2">
    <location>
        <begin position="64"/>
        <end position="85"/>
    </location>
</feature>
<reference evidence="4" key="2">
    <citation type="submission" date="2020-09" db="EMBL/GenBank/DDBJ databases">
        <authorList>
            <person name="Sun Q."/>
            <person name="Zhou Y."/>
        </authorList>
    </citation>
    <scope>NUCLEOTIDE SEQUENCE</scope>
    <source>
        <strain evidence="4">CGMCC 4.7201</strain>
    </source>
</reference>
<evidence type="ECO:0000313" key="4">
    <source>
        <dbReference type="EMBL" id="GGO80869.1"/>
    </source>
</evidence>